<sequence>MNPSFGSLFQILWTFGLFQHPRLLETDWPAAIFFRSTPNTVAPPFSEYHHGMEAPAGARLLLVSGQIGILPDGSLPDTIEDQCEAAWRNVFSVLEAADMGAENLLRINQYYVRTEDLEPVRKMRVKMTGDLRTGSTLLRVASLASPDWLIEIEATAAKS</sequence>
<dbReference type="GO" id="GO:0005829">
    <property type="term" value="C:cytosol"/>
    <property type="evidence" value="ECO:0007669"/>
    <property type="project" value="TreeGrafter"/>
</dbReference>
<dbReference type="PANTHER" id="PTHR11803:SF44">
    <property type="entry name" value="RUTC FAMILY PROTEIN YJGH"/>
    <property type="match status" value="1"/>
</dbReference>
<protein>
    <submittedName>
        <fullName evidence="1">Putative translation initiation inhibitor, yjgf family</fullName>
    </submittedName>
</protein>
<name>E0XW45_9PROT</name>
<dbReference type="GO" id="GO:0019239">
    <property type="term" value="F:deaminase activity"/>
    <property type="evidence" value="ECO:0007669"/>
    <property type="project" value="TreeGrafter"/>
</dbReference>
<dbReference type="Gene3D" id="3.30.1330.40">
    <property type="entry name" value="RutC-like"/>
    <property type="match status" value="1"/>
</dbReference>
<accession>E0XW45</accession>
<dbReference type="EMBL" id="GU474895">
    <property type="protein sequence ID" value="ADI18636.1"/>
    <property type="molecule type" value="Genomic_DNA"/>
</dbReference>
<reference evidence="1" key="1">
    <citation type="journal article" date="2011" name="Environ. Microbiol.">
        <title>Time-series analyses of Monterey Bay coastal microbial picoplankton using a 'genome proxy' microarray.</title>
        <authorList>
            <person name="Rich V.I."/>
            <person name="Pham V.D."/>
            <person name="Eppley J."/>
            <person name="Shi Y."/>
            <person name="DeLong E.F."/>
        </authorList>
    </citation>
    <scope>NUCLEOTIDE SEQUENCE</scope>
</reference>
<evidence type="ECO:0000313" key="1">
    <source>
        <dbReference type="EMBL" id="ADI18636.1"/>
    </source>
</evidence>
<dbReference type="InterPro" id="IPR006175">
    <property type="entry name" value="YjgF/YER057c/UK114"/>
</dbReference>
<dbReference type="SUPFAM" id="SSF55298">
    <property type="entry name" value="YjgF-like"/>
    <property type="match status" value="1"/>
</dbReference>
<proteinExistence type="predicted"/>
<dbReference type="InterPro" id="IPR035959">
    <property type="entry name" value="RutC-like_sf"/>
</dbReference>
<dbReference type="Pfam" id="PF01042">
    <property type="entry name" value="Ribonuc_L-PSP"/>
    <property type="match status" value="1"/>
</dbReference>
<organism evidence="1">
    <name type="scientific">uncultured Rhodospirillales bacterium HF4000_24M03</name>
    <dbReference type="NCBI Taxonomy" id="710788"/>
    <lineage>
        <taxon>Bacteria</taxon>
        <taxon>Pseudomonadati</taxon>
        <taxon>Pseudomonadota</taxon>
        <taxon>Alphaproteobacteria</taxon>
        <taxon>Rhodospirillales</taxon>
        <taxon>environmental samples</taxon>
    </lineage>
</organism>
<dbReference type="CDD" id="cd00448">
    <property type="entry name" value="YjgF_YER057c_UK114_family"/>
    <property type="match status" value="1"/>
</dbReference>
<dbReference type="PANTHER" id="PTHR11803">
    <property type="entry name" value="2-IMINOBUTANOATE/2-IMINOPROPANOATE DEAMINASE RIDA"/>
    <property type="match status" value="1"/>
</dbReference>
<dbReference type="AlphaFoldDB" id="E0XW45"/>